<keyword evidence="3" id="KW-1185">Reference proteome</keyword>
<protein>
    <submittedName>
        <fullName evidence="2">Uncharacterized protein</fullName>
    </submittedName>
</protein>
<dbReference type="PANTHER" id="PTHR28583:SF4">
    <property type="entry name" value="N-ACYLETHANOLAMINE-HYDROLYZING ACID AMIDASE"/>
    <property type="match status" value="1"/>
</dbReference>
<evidence type="ECO:0000313" key="3">
    <source>
        <dbReference type="Proteomes" id="UP001165060"/>
    </source>
</evidence>
<dbReference type="EMBL" id="BRYB01000215">
    <property type="protein sequence ID" value="GMI25406.1"/>
    <property type="molecule type" value="Genomic_DNA"/>
</dbReference>
<evidence type="ECO:0000256" key="1">
    <source>
        <dbReference type="SAM" id="SignalP"/>
    </source>
</evidence>
<keyword evidence="1" id="KW-0732">Signal</keyword>
<feature type="chain" id="PRO_5045670297" evidence="1">
    <location>
        <begin position="23"/>
        <end position="371"/>
    </location>
</feature>
<proteinExistence type="predicted"/>
<reference evidence="2 3" key="1">
    <citation type="journal article" date="2023" name="Commun. Biol.">
        <title>Genome analysis of Parmales, the sister group of diatoms, reveals the evolutionary specialization of diatoms from phago-mixotrophs to photoautotrophs.</title>
        <authorList>
            <person name="Ban H."/>
            <person name="Sato S."/>
            <person name="Yoshikawa S."/>
            <person name="Yamada K."/>
            <person name="Nakamura Y."/>
            <person name="Ichinomiya M."/>
            <person name="Sato N."/>
            <person name="Blanc-Mathieu R."/>
            <person name="Endo H."/>
            <person name="Kuwata A."/>
            <person name="Ogata H."/>
        </authorList>
    </citation>
    <scope>NUCLEOTIDE SEQUENCE [LARGE SCALE GENOMIC DNA]</scope>
</reference>
<comment type="caution">
    <text evidence="2">The sequence shown here is derived from an EMBL/GenBank/DDBJ whole genome shotgun (WGS) entry which is preliminary data.</text>
</comment>
<gene>
    <name evidence="2" type="ORF">TeGR_g9770</name>
</gene>
<organism evidence="2 3">
    <name type="scientific">Tetraparma gracilis</name>
    <dbReference type="NCBI Taxonomy" id="2962635"/>
    <lineage>
        <taxon>Eukaryota</taxon>
        <taxon>Sar</taxon>
        <taxon>Stramenopiles</taxon>
        <taxon>Ochrophyta</taxon>
        <taxon>Bolidophyceae</taxon>
        <taxon>Parmales</taxon>
        <taxon>Triparmaceae</taxon>
        <taxon>Tetraparma</taxon>
    </lineage>
</organism>
<accession>A0ABQ6MFI5</accession>
<sequence>MQSAICLFVLAALGVASHKTLAQDIPAPVFEVSLQEPAATRWTEPVTYVIETYGFDDSFQHALDYMFQIVPEKTLKKLEPLLEKLEAVFPAQYAEEIDGIHGVLASLGYEDRISKGELAVVNLIYELTVFCTSIVSRAPGGEIVHGRNLDYGITGLQNLTATINFLDSSGSPLFSSSSFVGYVGVLTGMNSQFSVSVDQREMVDQEDTTAAAGMVKNLVSAASGGSSVGMFLRDQLEQGKSFADTLEAVTKERMIAPVYIMMGGLGGDEAAVVTRDRVGEDEENGVWTIDEDNYWRLETNYDHWIDVPSDDNRRDPVNACMAAAGEGGVSVEAVRACLSEPPVLNKGTIYTTLMSAKEGYYDTIVRDPELV</sequence>
<evidence type="ECO:0000313" key="2">
    <source>
        <dbReference type="EMBL" id="GMI25406.1"/>
    </source>
</evidence>
<name>A0ABQ6MFI5_9STRA</name>
<feature type="signal peptide" evidence="1">
    <location>
        <begin position="1"/>
        <end position="22"/>
    </location>
</feature>
<dbReference type="Proteomes" id="UP001165060">
    <property type="component" value="Unassembled WGS sequence"/>
</dbReference>
<dbReference type="PANTHER" id="PTHR28583">
    <property type="entry name" value="ACID AMIDASE"/>
    <property type="match status" value="1"/>
</dbReference>